<proteinExistence type="inferred from homology"/>
<dbReference type="EMBL" id="CAESGF010000001">
    <property type="protein sequence ID" value="CAB4362372.1"/>
    <property type="molecule type" value="Genomic_DNA"/>
</dbReference>
<evidence type="ECO:0000313" key="7">
    <source>
        <dbReference type="EMBL" id="CAB4914376.1"/>
    </source>
</evidence>
<dbReference type="PANTHER" id="PTHR43000">
    <property type="entry name" value="DTDP-D-GLUCOSE 4,6-DEHYDRATASE-RELATED"/>
    <property type="match status" value="1"/>
</dbReference>
<dbReference type="SUPFAM" id="SSF51735">
    <property type="entry name" value="NAD(P)-binding Rossmann-fold domains"/>
    <property type="match status" value="1"/>
</dbReference>
<evidence type="ECO:0000313" key="5">
    <source>
        <dbReference type="EMBL" id="CAB4829364.1"/>
    </source>
</evidence>
<name>A0A6J6A2K1_9ZZZZ</name>
<evidence type="ECO:0000313" key="3">
    <source>
        <dbReference type="EMBL" id="CAB4362372.1"/>
    </source>
</evidence>
<evidence type="ECO:0000259" key="2">
    <source>
        <dbReference type="Pfam" id="PF01370"/>
    </source>
</evidence>
<dbReference type="Gene3D" id="3.40.50.720">
    <property type="entry name" value="NAD(P)-binding Rossmann-like Domain"/>
    <property type="match status" value="1"/>
</dbReference>
<dbReference type="EMBL" id="CAFAAV010000166">
    <property type="protein sequence ID" value="CAB4829364.1"/>
    <property type="molecule type" value="Genomic_DNA"/>
</dbReference>
<feature type="domain" description="NAD-dependent epimerase/dehydratase" evidence="2">
    <location>
        <begin position="7"/>
        <end position="182"/>
    </location>
</feature>
<protein>
    <submittedName>
        <fullName evidence="3">Unannotated protein</fullName>
    </submittedName>
</protein>
<dbReference type="EMBL" id="CAEZYF010000004">
    <property type="protein sequence ID" value="CAB4713826.1"/>
    <property type="molecule type" value="Genomic_DNA"/>
</dbReference>
<accession>A0A6J6A2K1</accession>
<dbReference type="EMBL" id="CAFBMT010000002">
    <property type="protein sequence ID" value="CAB4914376.1"/>
    <property type="molecule type" value="Genomic_DNA"/>
</dbReference>
<dbReference type="Pfam" id="PF01370">
    <property type="entry name" value="Epimerase"/>
    <property type="match status" value="1"/>
</dbReference>
<dbReference type="AlphaFoldDB" id="A0A6J6A2K1"/>
<evidence type="ECO:0000313" key="4">
    <source>
        <dbReference type="EMBL" id="CAB4713826.1"/>
    </source>
</evidence>
<comment type="similarity">
    <text evidence="1">Belongs to the NAD(P)-dependent epimerase/dehydratase family.</text>
</comment>
<gene>
    <name evidence="4" type="ORF">UFOPK2656_00846</name>
    <name evidence="5" type="ORF">UFOPK3099_01941</name>
    <name evidence="6" type="ORF">UFOPK3267_02597</name>
    <name evidence="7" type="ORF">UFOPK3651_00429</name>
    <name evidence="3" type="ORF">UFOPK4189_00146</name>
</gene>
<evidence type="ECO:0000313" key="6">
    <source>
        <dbReference type="EMBL" id="CAB4853073.1"/>
    </source>
</evidence>
<reference evidence="3" key="1">
    <citation type="submission" date="2020-05" db="EMBL/GenBank/DDBJ databases">
        <authorList>
            <person name="Chiriac C."/>
            <person name="Salcher M."/>
            <person name="Ghai R."/>
            <person name="Kavagutti S V."/>
        </authorList>
    </citation>
    <scope>NUCLEOTIDE SEQUENCE</scope>
</reference>
<sequence length="310" mass="32796">MIADAKILITGVTGAVAAPLARSLAANNEVWGVARFGGSDGAATRWRLNQEGITTRALDLGDGDFSELPDDFTYVLHLSWMRAGLDQLQASLRTNVEGAGLLLQHCRTAKAALVMSGMGIYSGHDDPWHAYTETDPIGRGSTAYAPTSPASKLGVESVARFCARAFNLPVVIPRLNTFHGTPGSFPGIHISTSMADGTLPVPTDPNPHTPIHFTDMADQLEAMLDAASTTAVITNWCGDETVTAQQWMQRANELTGRSGHLALHAPAPGSPAGTAADNTRRLSITGPCKVSFWEAFDEIHTTISGGHTAP</sequence>
<dbReference type="InterPro" id="IPR036291">
    <property type="entry name" value="NAD(P)-bd_dom_sf"/>
</dbReference>
<dbReference type="InterPro" id="IPR001509">
    <property type="entry name" value="Epimerase_deHydtase"/>
</dbReference>
<evidence type="ECO:0000256" key="1">
    <source>
        <dbReference type="ARBA" id="ARBA00007637"/>
    </source>
</evidence>
<dbReference type="EMBL" id="CAFBIY010000195">
    <property type="protein sequence ID" value="CAB4853073.1"/>
    <property type="molecule type" value="Genomic_DNA"/>
</dbReference>
<organism evidence="3">
    <name type="scientific">freshwater metagenome</name>
    <dbReference type="NCBI Taxonomy" id="449393"/>
    <lineage>
        <taxon>unclassified sequences</taxon>
        <taxon>metagenomes</taxon>
        <taxon>ecological metagenomes</taxon>
    </lineage>
</organism>